<dbReference type="Proteomes" id="UP001158576">
    <property type="component" value="Chromosome PAR"/>
</dbReference>
<feature type="coiled-coil region" evidence="1">
    <location>
        <begin position="72"/>
        <end position="155"/>
    </location>
</feature>
<gene>
    <name evidence="3" type="ORF">OKIOD_LOCUS3292</name>
</gene>
<reference evidence="3 4" key="1">
    <citation type="submission" date="2021-04" db="EMBL/GenBank/DDBJ databases">
        <authorList>
            <person name="Bliznina A."/>
        </authorList>
    </citation>
    <scope>NUCLEOTIDE SEQUENCE [LARGE SCALE GENOMIC DNA]</scope>
</reference>
<keyword evidence="4" id="KW-1185">Reference proteome</keyword>
<evidence type="ECO:0000256" key="2">
    <source>
        <dbReference type="SAM" id="MobiDB-lite"/>
    </source>
</evidence>
<feature type="region of interest" description="Disordered" evidence="2">
    <location>
        <begin position="347"/>
        <end position="377"/>
    </location>
</feature>
<evidence type="ECO:0000256" key="1">
    <source>
        <dbReference type="SAM" id="Coils"/>
    </source>
</evidence>
<keyword evidence="1" id="KW-0175">Coiled coil</keyword>
<feature type="compositionally biased region" description="Acidic residues" evidence="2">
    <location>
        <begin position="358"/>
        <end position="367"/>
    </location>
</feature>
<sequence length="377" mass="43756">MTAEEKQRISLKDRLQNVIESNIRLENRAKAGEVAIEIVRKDHLLELNRIKVFYESEMCEARRLLDDQADEHHREQMKTANLKRELEALRKLNGETEKTLEVVKSALKSSEDRFERTNLNLTQKTREAKQLEEDVKRLTKENSDLSGKITVLNAQLSTSSTELHATKNKLQSAEEMAAMKNQLLEDFIALRKNQEAERIERCETHPTLQPTEELAESFRNEILQIQENEQKRKNEYEMEIKNLKKQVSDYKADASANHSKFVIAEKKIASAEEQHKNELLQLEEENRKNLIEIEKLKDNQAESQQAISERDLEIKKLNKIADSLQESDIKKELTTFESLLKTEEDRLGIASRKRPAEQVEDNDSTDESDAKKNCSIM</sequence>
<accession>A0ABN7S2T5</accession>
<dbReference type="EMBL" id="OU015568">
    <property type="protein sequence ID" value="CAG5088112.1"/>
    <property type="molecule type" value="Genomic_DNA"/>
</dbReference>
<name>A0ABN7S2T5_OIKDI</name>
<feature type="coiled-coil region" evidence="1">
    <location>
        <begin position="226"/>
        <end position="299"/>
    </location>
</feature>
<evidence type="ECO:0000313" key="4">
    <source>
        <dbReference type="Proteomes" id="UP001158576"/>
    </source>
</evidence>
<organism evidence="3 4">
    <name type="scientific">Oikopleura dioica</name>
    <name type="common">Tunicate</name>
    <dbReference type="NCBI Taxonomy" id="34765"/>
    <lineage>
        <taxon>Eukaryota</taxon>
        <taxon>Metazoa</taxon>
        <taxon>Chordata</taxon>
        <taxon>Tunicata</taxon>
        <taxon>Appendicularia</taxon>
        <taxon>Copelata</taxon>
        <taxon>Oikopleuridae</taxon>
        <taxon>Oikopleura</taxon>
    </lineage>
</organism>
<protein>
    <submittedName>
        <fullName evidence="3">Oidioi.mRNA.OKI2018_I69.PAR.g11734.t1.cds</fullName>
    </submittedName>
</protein>
<feature type="compositionally biased region" description="Basic and acidic residues" evidence="2">
    <location>
        <begin position="368"/>
        <end position="377"/>
    </location>
</feature>
<evidence type="ECO:0000313" key="3">
    <source>
        <dbReference type="EMBL" id="CAG5088112.1"/>
    </source>
</evidence>
<proteinExistence type="predicted"/>